<evidence type="ECO:0000313" key="3">
    <source>
        <dbReference type="Proteomes" id="UP000095563"/>
    </source>
</evidence>
<keyword evidence="1" id="KW-1133">Transmembrane helix</keyword>
<gene>
    <name evidence="2" type="ORF">ERS852568_01102</name>
</gene>
<dbReference type="Pfam" id="PF12679">
    <property type="entry name" value="ABC2_membrane_2"/>
    <property type="match status" value="1"/>
</dbReference>
<dbReference type="GO" id="GO:0005886">
    <property type="term" value="C:plasma membrane"/>
    <property type="evidence" value="ECO:0007669"/>
    <property type="project" value="UniProtKB-SubCell"/>
</dbReference>
<feature type="transmembrane region" description="Helical" evidence="1">
    <location>
        <begin position="17"/>
        <end position="36"/>
    </location>
</feature>
<keyword evidence="1" id="KW-0812">Transmembrane</keyword>
<dbReference type="AlphaFoldDB" id="A0A174RNB9"/>
<dbReference type="RefSeq" id="WP_055207068.1">
    <property type="nucleotide sequence ID" value="NZ_CZBO01000001.1"/>
</dbReference>
<evidence type="ECO:0000313" key="2">
    <source>
        <dbReference type="EMBL" id="CUP87053.1"/>
    </source>
</evidence>
<dbReference type="Proteomes" id="UP000095563">
    <property type="component" value="Unassembled WGS sequence"/>
</dbReference>
<protein>
    <submittedName>
        <fullName evidence="2">ABC transporter permease</fullName>
    </submittedName>
</protein>
<feature type="transmembrane region" description="Helical" evidence="1">
    <location>
        <begin position="188"/>
        <end position="207"/>
    </location>
</feature>
<feature type="transmembrane region" description="Helical" evidence="1">
    <location>
        <begin position="159"/>
        <end position="181"/>
    </location>
</feature>
<feature type="transmembrane region" description="Helical" evidence="1">
    <location>
        <begin position="236"/>
        <end position="258"/>
    </location>
</feature>
<reference evidence="2 3" key="1">
    <citation type="submission" date="2015-09" db="EMBL/GenBank/DDBJ databases">
        <authorList>
            <consortium name="Pathogen Informatics"/>
        </authorList>
    </citation>
    <scope>NUCLEOTIDE SEQUENCE [LARGE SCALE GENOMIC DNA]</scope>
    <source>
        <strain evidence="2 3">2789STDY5834956</strain>
    </source>
</reference>
<evidence type="ECO:0000256" key="1">
    <source>
        <dbReference type="SAM" id="Phobius"/>
    </source>
</evidence>
<dbReference type="GO" id="GO:0140359">
    <property type="term" value="F:ABC-type transporter activity"/>
    <property type="evidence" value="ECO:0007669"/>
    <property type="project" value="InterPro"/>
</dbReference>
<name>A0A174RNB9_9CLOT</name>
<organism evidence="2 3">
    <name type="scientific">Clostridium baratii</name>
    <dbReference type="NCBI Taxonomy" id="1561"/>
    <lineage>
        <taxon>Bacteria</taxon>
        <taxon>Bacillati</taxon>
        <taxon>Bacillota</taxon>
        <taxon>Clostridia</taxon>
        <taxon>Eubacteriales</taxon>
        <taxon>Clostridiaceae</taxon>
        <taxon>Clostridium</taxon>
    </lineage>
</organism>
<proteinExistence type="predicted"/>
<feature type="transmembrane region" description="Helical" evidence="1">
    <location>
        <begin position="118"/>
        <end position="144"/>
    </location>
</feature>
<keyword evidence="1" id="KW-0472">Membrane</keyword>
<dbReference type="EMBL" id="CZBO01000001">
    <property type="protein sequence ID" value="CUP87053.1"/>
    <property type="molecule type" value="Genomic_DNA"/>
</dbReference>
<dbReference type="PANTHER" id="PTHR37305">
    <property type="entry name" value="INTEGRAL MEMBRANE PROTEIN-RELATED"/>
    <property type="match status" value="1"/>
</dbReference>
<feature type="transmembrane region" description="Helical" evidence="1">
    <location>
        <begin position="74"/>
        <end position="97"/>
    </location>
</feature>
<dbReference type="PANTHER" id="PTHR37305:SF2">
    <property type="entry name" value="BACITRACIN TRANSPORT PERMEASE PROTEIN BCRB"/>
    <property type="match status" value="1"/>
</dbReference>
<sequence>MISLTLFKKDIKSNYKIILLFFAILTLYSISIIYMYDPKTTNAFEEMAKSMPELMKAFGMDLIGANLTEYIANYLYGLIILMFPIICIIILGNKLIASYVDKGSMAYLLATPNKRVKIALTQAVFMWIASAVLLIYTSSLIIFFCNILHGGDLDVKTFIIINIVLYFLQVAVSSICFFASCISNDTKLYFTIGAGVPILFYLLQALANMGGKLENFKYFTLFTLFNTSDIIAGESILVPILVFLSVAIVFYGAGIYIFSKRDLPL</sequence>
<accession>A0A174RNB9</accession>